<keyword evidence="2" id="KW-1185">Reference proteome</keyword>
<dbReference type="EMBL" id="BTRK01000002">
    <property type="protein sequence ID" value="GMR37472.1"/>
    <property type="molecule type" value="Genomic_DNA"/>
</dbReference>
<accession>A0AAN5CBU6</accession>
<evidence type="ECO:0000313" key="1">
    <source>
        <dbReference type="EMBL" id="GMR37472.1"/>
    </source>
</evidence>
<gene>
    <name evidence="1" type="ORF">PMAYCL1PPCAC_07667</name>
</gene>
<reference evidence="2" key="1">
    <citation type="submission" date="2022-10" db="EMBL/GenBank/DDBJ databases">
        <title>Genome assembly of Pristionchus species.</title>
        <authorList>
            <person name="Yoshida K."/>
            <person name="Sommer R.J."/>
        </authorList>
    </citation>
    <scope>NUCLEOTIDE SEQUENCE [LARGE SCALE GENOMIC DNA]</scope>
    <source>
        <strain evidence="2">RS5460</strain>
    </source>
</reference>
<organism evidence="1 2">
    <name type="scientific">Pristionchus mayeri</name>
    <dbReference type="NCBI Taxonomy" id="1317129"/>
    <lineage>
        <taxon>Eukaryota</taxon>
        <taxon>Metazoa</taxon>
        <taxon>Ecdysozoa</taxon>
        <taxon>Nematoda</taxon>
        <taxon>Chromadorea</taxon>
        <taxon>Rhabditida</taxon>
        <taxon>Rhabditina</taxon>
        <taxon>Diplogasteromorpha</taxon>
        <taxon>Diplogasteroidea</taxon>
        <taxon>Neodiplogasteridae</taxon>
        <taxon>Pristionchus</taxon>
    </lineage>
</organism>
<proteinExistence type="predicted"/>
<dbReference type="AlphaFoldDB" id="A0AAN5CBU6"/>
<name>A0AAN5CBU6_9BILA</name>
<feature type="non-terminal residue" evidence="1">
    <location>
        <position position="148"/>
    </location>
</feature>
<comment type="caution">
    <text evidence="1">The sequence shown here is derived from an EMBL/GenBank/DDBJ whole genome shotgun (WGS) entry which is preliminary data.</text>
</comment>
<dbReference type="Proteomes" id="UP001328107">
    <property type="component" value="Unassembled WGS sequence"/>
</dbReference>
<evidence type="ECO:0000313" key="2">
    <source>
        <dbReference type="Proteomes" id="UP001328107"/>
    </source>
</evidence>
<feature type="non-terminal residue" evidence="1">
    <location>
        <position position="1"/>
    </location>
</feature>
<sequence>CGRGPGSVPYPVWHGGKRETGEERRAAVEQRNQAGDCNHCDAKGCRSVPCSTVKRDADGCAVTCFNAVCTKRCPGGCSCVDLDCKKCDGGDCKKVESCPAKREVVEESVAVEEEGGATRLEKREDGCTCRCDWSGRCTRCSIFNVCGP</sequence>
<protein>
    <submittedName>
        <fullName evidence="1">Uncharacterized protein</fullName>
    </submittedName>
</protein>